<sequence>MRSTVFEVNDERFDELVDAAIDRIPREFFDQLDQVIIQVSPFNPDVPSLLGLYEGVPLTERQANHWGPPDVISLYRDMLCRISHNEDELIEQIRVTLLHEIGHFFGLDEDDLDRLGYA</sequence>
<organism evidence="1 2">
    <name type="scientific">Corynebacterium lactis RW2-5</name>
    <dbReference type="NCBI Taxonomy" id="1408189"/>
    <lineage>
        <taxon>Bacteria</taxon>
        <taxon>Bacillati</taxon>
        <taxon>Actinomycetota</taxon>
        <taxon>Actinomycetes</taxon>
        <taxon>Mycobacteriales</taxon>
        <taxon>Corynebacteriaceae</taxon>
        <taxon>Corynebacterium</taxon>
    </lineage>
</organism>
<reference evidence="1 2" key="1">
    <citation type="submission" date="2013-10" db="EMBL/GenBank/DDBJ databases">
        <title>Complete genome sequence of Corynebacterium lactis DSM 45799(T), isolated from raw cow milk.</title>
        <authorList>
            <person name="Ruckert C."/>
            <person name="Albersmeier A."/>
            <person name="Lipski A."/>
            <person name="Kalinowski J."/>
        </authorList>
    </citation>
    <scope>NUCLEOTIDE SEQUENCE [LARGE SCALE GENOMIC DNA]</scope>
    <source>
        <strain evidence="1 2">RW2-5</strain>
    </source>
</reference>
<evidence type="ECO:0000313" key="2">
    <source>
        <dbReference type="Proteomes" id="UP000058446"/>
    </source>
</evidence>
<dbReference type="EMBL" id="CP006841">
    <property type="protein sequence ID" value="ALA68281.1"/>
    <property type="molecule type" value="Genomic_DNA"/>
</dbReference>
<dbReference type="CDD" id="cd12952">
    <property type="entry name" value="MMP_ACEL2062"/>
    <property type="match status" value="1"/>
</dbReference>
<dbReference type="SUPFAM" id="SSF55486">
    <property type="entry name" value="Metalloproteases ('zincins'), catalytic domain"/>
    <property type="match status" value="1"/>
</dbReference>
<evidence type="ECO:0000313" key="1">
    <source>
        <dbReference type="EMBL" id="ALA68281.1"/>
    </source>
</evidence>
<dbReference type="InterPro" id="IPR038555">
    <property type="entry name" value="Zincin_1_sf"/>
</dbReference>
<dbReference type="PATRIC" id="fig|1408189.4.peg.2422"/>
<keyword evidence="2" id="KW-1185">Reference proteome</keyword>
<dbReference type="AlphaFoldDB" id="A0A0K2H3L1"/>
<dbReference type="Gene3D" id="3.30.2010.20">
    <property type="match status" value="1"/>
</dbReference>
<evidence type="ECO:0008006" key="3">
    <source>
        <dbReference type="Google" id="ProtNLM"/>
    </source>
</evidence>
<gene>
    <name evidence="1" type="ORF">CLAC_12005</name>
</gene>
<dbReference type="Pfam" id="PF06262">
    <property type="entry name" value="Zincin_1"/>
    <property type="match status" value="1"/>
</dbReference>
<name>A0A0K2H3L1_9CORY</name>
<dbReference type="Proteomes" id="UP000058446">
    <property type="component" value="Chromosome"/>
</dbReference>
<accession>A0A0K2H3L1</accession>
<dbReference type="KEGG" id="clw:CLAC_12005"/>
<dbReference type="InterPro" id="IPR010428">
    <property type="entry name" value="Zincin_1"/>
</dbReference>
<protein>
    <recommendedName>
        <fullName evidence="3">Zn-dependent protease</fullName>
    </recommendedName>
</protein>
<proteinExistence type="predicted"/>
<dbReference type="STRING" id="1408189.CLAC_12005"/>